<evidence type="ECO:0000313" key="2">
    <source>
        <dbReference type="Proteomes" id="UP000530850"/>
    </source>
</evidence>
<organism evidence="1 2">
    <name type="scientific">Parvibacter caecicola</name>
    <dbReference type="NCBI Taxonomy" id="747645"/>
    <lineage>
        <taxon>Bacteria</taxon>
        <taxon>Bacillati</taxon>
        <taxon>Actinomycetota</taxon>
        <taxon>Coriobacteriia</taxon>
        <taxon>Coriobacteriales</taxon>
        <taxon>Coriobacteriaceae</taxon>
        <taxon>Parvibacter</taxon>
    </lineage>
</organism>
<evidence type="ECO:0008006" key="3">
    <source>
        <dbReference type="Google" id="ProtNLM"/>
    </source>
</evidence>
<name>A0A7W5D3E1_9ACTN</name>
<evidence type="ECO:0000313" key="1">
    <source>
        <dbReference type="EMBL" id="MBB3171430.1"/>
    </source>
</evidence>
<protein>
    <recommendedName>
        <fullName evidence="3">Type II toxin-antitoxin system HicB family antitoxin</fullName>
    </recommendedName>
</protein>
<dbReference type="EMBL" id="JACHYA010000003">
    <property type="protein sequence ID" value="MBB3171430.1"/>
    <property type="molecule type" value="Genomic_DNA"/>
</dbReference>
<dbReference type="AlphaFoldDB" id="A0A7W5D3E1"/>
<dbReference type="RefSeq" id="WP_148041085.1">
    <property type="nucleotide sequence ID" value="NZ_JACHYA010000003.1"/>
</dbReference>
<comment type="caution">
    <text evidence="1">The sequence shown here is derived from an EMBL/GenBank/DDBJ whole genome shotgun (WGS) entry which is preliminary data.</text>
</comment>
<dbReference type="InterPro" id="IPR035069">
    <property type="entry name" value="TTHA1013/TTHA0281-like"/>
</dbReference>
<dbReference type="Proteomes" id="UP000530850">
    <property type="component" value="Unassembled WGS sequence"/>
</dbReference>
<accession>A0A7W5D3E1</accession>
<proteinExistence type="predicted"/>
<dbReference type="SUPFAM" id="SSF143100">
    <property type="entry name" value="TTHA1013/TTHA0281-like"/>
    <property type="match status" value="1"/>
</dbReference>
<sequence>MDPDGAASGFRVRFYRRDDGRMFIMHPPSVKRGECGASVHRVASQRERFVCNVLTCKGYYATAEFDGDSKLLCGSVVGMRDGIYFEAESAADVERAFHETVDDYLAFCVEKGKSPEESALTHSAFA</sequence>
<gene>
    <name evidence="1" type="ORF">FHR31_001248</name>
</gene>
<dbReference type="GeneID" id="93357702"/>
<reference evidence="1 2" key="1">
    <citation type="submission" date="2020-08" db="EMBL/GenBank/DDBJ databases">
        <title>Sequencing the genomes of 1000 actinobacteria strains.</title>
        <authorList>
            <person name="Klenk H.-P."/>
        </authorList>
    </citation>
    <scope>NUCLEOTIDE SEQUENCE [LARGE SCALE GENOMIC DNA]</scope>
    <source>
        <strain evidence="1 2">DSM 22242</strain>
    </source>
</reference>